<protein>
    <submittedName>
        <fullName evidence="2">Ribosome biogenesis GTPase YqeH</fullName>
    </submittedName>
</protein>
<sequence length="368" mass="40590">MSENELFCVGCGAQLQSQDSKLAGFVPASRLQQTQETDLYCQRCFRLRHYNEVAEVPLDNAAFQDLLTSIGHQDALVVYVMDIFNFSGSVIANLRKFIQHNPVLVVGNKIDLIPSSYHVNKLQNWLQNQVKQIGLKPVATQLVSAKKLAGIDELMTKIENLRHGLDVYVVGSTNVGKSTLINAILQANSDLKDLITTSNYPGTTLNEIRIPLAGGGDLVDTPGIIHAGQIANLLTPQELKYVAPQTQLHPRIFQLNAQQTLFLAGLGRLDFVEGEAGSFVAYVDNHLYIHRTKLSNADQFYAAHRSDLLTPPQKQTDFPDLVAHDITTTVKSDIVFSGLGWVTVPKQVRLKAYLPAGIKLDVRPALIN</sequence>
<name>A0ABY4PB92_9LACO</name>
<dbReference type="InterPro" id="IPR006073">
    <property type="entry name" value="GTP-bd"/>
</dbReference>
<gene>
    <name evidence="2" type="primary">yqeH</name>
    <name evidence="2" type="ORF">MOO45_02510</name>
</gene>
<evidence type="ECO:0000259" key="1">
    <source>
        <dbReference type="PROSITE" id="PS51721"/>
    </source>
</evidence>
<dbReference type="Pfam" id="PF01926">
    <property type="entry name" value="MMR_HSR1"/>
    <property type="match status" value="1"/>
</dbReference>
<evidence type="ECO:0000313" key="3">
    <source>
        <dbReference type="Proteomes" id="UP000831495"/>
    </source>
</evidence>
<feature type="domain" description="CP-type G" evidence="1">
    <location>
        <begin position="63"/>
        <end position="227"/>
    </location>
</feature>
<dbReference type="PANTHER" id="PTHR46406">
    <property type="entry name" value="NITRIC OXIDE-ASSOCIATED PROTEIN 1"/>
    <property type="match status" value="1"/>
</dbReference>
<organism evidence="2 3">
    <name type="scientific">Bombilactobacillus folatiphilus</name>
    <dbReference type="NCBI Taxonomy" id="2923362"/>
    <lineage>
        <taxon>Bacteria</taxon>
        <taxon>Bacillati</taxon>
        <taxon>Bacillota</taxon>
        <taxon>Bacilli</taxon>
        <taxon>Lactobacillales</taxon>
        <taxon>Lactobacillaceae</taxon>
        <taxon>Bombilactobacillus</taxon>
    </lineage>
</organism>
<reference evidence="2" key="1">
    <citation type="journal article" date="2022" name="Int. J. Syst. Evol. Microbiol.">
        <title>Apilactobacillus apisilvae sp. nov., Nicolia spurrieriana gen. nov. sp. nov., Bombilactobacillus folatiphilus sp. nov. and Bombilactobacillus thymidiniphilus sp. nov., four new lactic acid bacterial isolates from stingless bees Tetragonula carbonaria and Austroplebeia australis.</title>
        <authorList>
            <person name="Oliphant S.A."/>
            <person name="Watson-Haigh N.S."/>
            <person name="Sumby K.M."/>
            <person name="Gardner J."/>
            <person name="Groom S."/>
            <person name="Jiranek V."/>
        </authorList>
    </citation>
    <scope>NUCLEOTIDE SEQUENCE</scope>
    <source>
        <strain evidence="2">SG4_D2</strain>
    </source>
</reference>
<dbReference type="RefSeq" id="WP_249514820.1">
    <property type="nucleotide sequence ID" value="NZ_CP093366.1"/>
</dbReference>
<dbReference type="InterPro" id="IPR052807">
    <property type="entry name" value="Mito_transl_resp_regulator"/>
</dbReference>
<dbReference type="PANTHER" id="PTHR46406:SF1">
    <property type="entry name" value="NITRIC OXIDE-ASSOCIATED PROTEIN 1"/>
    <property type="match status" value="1"/>
</dbReference>
<dbReference type="CDD" id="cd01855">
    <property type="entry name" value="YqeH"/>
    <property type="match status" value="1"/>
</dbReference>
<accession>A0ABY4PB92</accession>
<keyword evidence="3" id="KW-1185">Reference proteome</keyword>
<dbReference type="InterPro" id="IPR019988">
    <property type="entry name" value="GTP-bd_ribosome_bgen_YqeH"/>
</dbReference>
<dbReference type="NCBIfam" id="TIGR03597">
    <property type="entry name" value="GTPase_YqeH"/>
    <property type="match status" value="1"/>
</dbReference>
<proteinExistence type="predicted"/>
<dbReference type="InterPro" id="IPR027417">
    <property type="entry name" value="P-loop_NTPase"/>
</dbReference>
<dbReference type="InterPro" id="IPR048422">
    <property type="entry name" value="NOA1/YqeH-like_C"/>
</dbReference>
<dbReference type="Pfam" id="PF21516">
    <property type="entry name" value="YqeH-like_C"/>
    <property type="match status" value="1"/>
</dbReference>
<dbReference type="InterPro" id="IPR030378">
    <property type="entry name" value="G_CP_dom"/>
</dbReference>
<dbReference type="Gene3D" id="3.40.50.300">
    <property type="entry name" value="P-loop containing nucleotide triphosphate hydrolases"/>
    <property type="match status" value="1"/>
</dbReference>
<dbReference type="Proteomes" id="UP000831495">
    <property type="component" value="Chromosome"/>
</dbReference>
<evidence type="ECO:0000313" key="2">
    <source>
        <dbReference type="EMBL" id="UQS82542.1"/>
    </source>
</evidence>
<dbReference type="SUPFAM" id="SSF52540">
    <property type="entry name" value="P-loop containing nucleoside triphosphate hydrolases"/>
    <property type="match status" value="1"/>
</dbReference>
<dbReference type="PROSITE" id="PS51721">
    <property type="entry name" value="G_CP"/>
    <property type="match status" value="1"/>
</dbReference>
<dbReference type="EMBL" id="CP093366">
    <property type="protein sequence ID" value="UQS82542.1"/>
    <property type="molecule type" value="Genomic_DNA"/>
</dbReference>